<evidence type="ECO:0000256" key="4">
    <source>
        <dbReference type="ARBA" id="ARBA00022801"/>
    </source>
</evidence>
<feature type="region of interest" description="Disordered" evidence="9">
    <location>
        <begin position="1386"/>
        <end position="1429"/>
    </location>
</feature>
<keyword evidence="2" id="KW-0547">Nucleotide-binding</keyword>
<dbReference type="Pfam" id="PF00271">
    <property type="entry name" value="Helicase_C"/>
    <property type="match status" value="1"/>
</dbReference>
<keyword evidence="1" id="KW-0479">Metal-binding</keyword>
<dbReference type="GO" id="GO:0005634">
    <property type="term" value="C:nucleus"/>
    <property type="evidence" value="ECO:0007669"/>
    <property type="project" value="TreeGrafter"/>
</dbReference>
<feature type="compositionally biased region" description="Acidic residues" evidence="9">
    <location>
        <begin position="744"/>
        <end position="758"/>
    </location>
</feature>
<dbReference type="CDD" id="cd18070">
    <property type="entry name" value="DEXQc_SHPRH"/>
    <property type="match status" value="1"/>
</dbReference>
<dbReference type="Gene3D" id="3.40.50.300">
    <property type="entry name" value="P-loop containing nucleotide triphosphate hydrolases"/>
    <property type="match status" value="1"/>
</dbReference>
<evidence type="ECO:0000256" key="7">
    <source>
        <dbReference type="PROSITE-ProRule" id="PRU00175"/>
    </source>
</evidence>
<dbReference type="CDD" id="cd18793">
    <property type="entry name" value="SF2_C_SNF"/>
    <property type="match status" value="1"/>
</dbReference>
<dbReference type="InterPro" id="IPR013083">
    <property type="entry name" value="Znf_RING/FYVE/PHD"/>
</dbReference>
<feature type="compositionally biased region" description="Basic and acidic residues" evidence="9">
    <location>
        <begin position="1504"/>
        <end position="1514"/>
    </location>
</feature>
<evidence type="ECO:0000256" key="8">
    <source>
        <dbReference type="SAM" id="Coils"/>
    </source>
</evidence>
<dbReference type="Gene3D" id="3.40.50.10810">
    <property type="entry name" value="Tandem AAA-ATPase domain"/>
    <property type="match status" value="1"/>
</dbReference>
<dbReference type="GO" id="GO:0005524">
    <property type="term" value="F:ATP binding"/>
    <property type="evidence" value="ECO:0007669"/>
    <property type="project" value="InterPro"/>
</dbReference>
<proteinExistence type="predicted"/>
<feature type="domain" description="RING-type" evidence="10">
    <location>
        <begin position="1127"/>
        <end position="1165"/>
    </location>
</feature>
<dbReference type="GO" id="GO:0004386">
    <property type="term" value="F:helicase activity"/>
    <property type="evidence" value="ECO:0007669"/>
    <property type="project" value="UniProtKB-KW"/>
</dbReference>
<dbReference type="InterPro" id="IPR017907">
    <property type="entry name" value="Znf_RING_CS"/>
</dbReference>
<feature type="region of interest" description="Disordered" evidence="9">
    <location>
        <begin position="733"/>
        <end position="764"/>
    </location>
</feature>
<keyword evidence="3 7" id="KW-0863">Zinc-finger</keyword>
<evidence type="ECO:0000313" key="13">
    <source>
        <dbReference type="EMBL" id="OAQ77616.1"/>
    </source>
</evidence>
<feature type="compositionally biased region" description="Gly residues" evidence="9">
    <location>
        <begin position="1191"/>
        <end position="1200"/>
    </location>
</feature>
<dbReference type="Proteomes" id="UP000078240">
    <property type="component" value="Unassembled WGS sequence"/>
</dbReference>
<evidence type="ECO:0000256" key="6">
    <source>
        <dbReference type="ARBA" id="ARBA00022840"/>
    </source>
</evidence>
<reference evidence="13 14" key="1">
    <citation type="submission" date="2016-01" db="EMBL/GenBank/DDBJ databases">
        <title>Biosynthesis of antibiotic leucinostatins and their inhibition on Phytophthora in bio-control Purpureocillium lilacinum.</title>
        <authorList>
            <person name="Wang G."/>
            <person name="Liu Z."/>
            <person name="Lin R."/>
            <person name="Li E."/>
            <person name="Mao Z."/>
            <person name="Ling J."/>
            <person name="Yin W."/>
            <person name="Xie B."/>
        </authorList>
    </citation>
    <scope>NUCLEOTIDE SEQUENCE [LARGE SCALE GENOMIC DNA]</scope>
    <source>
        <strain evidence="13">PLBJ-1</strain>
    </source>
</reference>
<dbReference type="GO" id="GO:0008270">
    <property type="term" value="F:zinc ion binding"/>
    <property type="evidence" value="ECO:0007669"/>
    <property type="project" value="UniProtKB-KW"/>
</dbReference>
<sequence length="1529" mass="171058">MPRTKVTARRPKPFRPDSKVGVDDPIPTEVVQYILAIPSSSAAADDANESSPSEPPPKRRKVDARPDIAVSVAKEQLSFSRPCTEDTPKIFTKTFHDVEGYLRIGLSLGYMTTGRPTRDGTLQGRGLALSSPTTSPIGKLDTLITLRPREAAKKAIRILDAPGYSTIQAEPGRLWKAMGIVVECDGKVTTVTISLELFWNVTSSFSHLRRILDRKDSQAVIDVFYPTVAPSKAWSPMDFYDAAYVPSKDDGSAASIEVSGLEATLFPYQRRTLKWLLAREGMEWVAGESRLRPLSTKASTPRIDTFRDVRDSNGDPVFVSDVFQAITRDKSPYEEADRAIKGGILAEEMGLGKTLEILGLILLNARMDLPPAGENSKGLTPSRATLIVTPESLRQQWISEMARHAPSLRVKHYEGCKKLQGEEADIVQELAGYDIVITTYSVLSAEVHFAQEPPQRSRRYERAYPRMMSPLVKIWWWRLCLDEAQMIENGYSQAAIVARALPRVNSWGITGTPVKDDVKDLLGLLSFLGYQPYCSASHVWQALINNHKPIFQQIFRAISLRHTKALVRDEIMLPPQKRYVISMPFTAVEEQHYQSLFKEMAEECGLDLDGAPMAEDWDPEEYEDVMRVWLNRLRQTTLHPEVGVYSRRLLGSNRNRPMRTVDEVLNAMLEQSENAIRNDERAYISSRLTRGQLYENSPRVKVALDIWEQVRAETEKLVSDARARLTDAIRDQGGEEAVTKAEANDLDGLSESEAEHDEGENKGRIGECRRRLRSALELHHKAVFFCANAYFQIRDNAEMTEPESEEFARLKKLEDEGYDQAKALRREILRESNRKATRLMNKIKRKAMNQLFTEIPELIVKSEKGIESGRVVESLEVLYGELNNQANVLDEWREEVVQLLLRPLVDEEDDVETTGEELADSAKFQDLLMVYYQTLRAAIADRQDAITGQTNELVKHETETSIRLAKEGDGPAPEKLLEMLAKRAEVKPGRAQKSMRAAISDLRGLQTRLTRDTAPTAREAVEARIVAAHMASTHAQLTEQNKAASALESEIESFKTAMNTRLEYYRQLQAVSDAVLPYEGAKTDEAIAKMTQTEEDIRRKLSSAEAKHRYLLNLKEAGSKSNEPRMCVICQMPFTTGVLTVCGHQFCKECMTMWFKAHHNCPVCKRGLKPSNLHDITIKPQQLQVTSEQSGGRGPSGGGKNAAAAGSSSPQQRRSSAAATRKSAIYAEFNADQLAEIKNIDLDGPSFTTKVDTLVRHLMWLRESDPGAKSIVFSQYRDFLVVLRNAFRRFHIGHASIDEHNGIAKFKEDPAVEVFLLHARAHSSGLNLVNASHVFLCEPLLNTALELQAIARVDRIGQQHETTVWLYLVSGTVEESIHNLSVRRRMEHMGHRHRRRLSDPHDDAATAQHNNNKAPALPATDPSSRDATPDELLDASIEAANTLELEHAALSKLMSKDRSAGELVDKGDLWECLFGHVARARDAEANNGGGASSSSGDGRGNSRHQSDARFHDKAVMSYLAGEAADQRRP</sequence>
<feature type="region of interest" description="Disordered" evidence="9">
    <location>
        <begin position="1484"/>
        <end position="1529"/>
    </location>
</feature>
<evidence type="ECO:0000256" key="9">
    <source>
        <dbReference type="SAM" id="MobiDB-lite"/>
    </source>
</evidence>
<dbReference type="SMART" id="SM00184">
    <property type="entry name" value="RING"/>
    <property type="match status" value="1"/>
</dbReference>
<feature type="compositionally biased region" description="Low complexity" evidence="9">
    <location>
        <begin position="1201"/>
        <end position="1217"/>
    </location>
</feature>
<gene>
    <name evidence="13" type="ORF">VFPBJ_08088</name>
</gene>
<organism evidence="13 14">
    <name type="scientific">Purpureocillium lilacinum</name>
    <name type="common">Paecilomyces lilacinus</name>
    <dbReference type="NCBI Taxonomy" id="33203"/>
    <lineage>
        <taxon>Eukaryota</taxon>
        <taxon>Fungi</taxon>
        <taxon>Dikarya</taxon>
        <taxon>Ascomycota</taxon>
        <taxon>Pezizomycotina</taxon>
        <taxon>Sordariomycetes</taxon>
        <taxon>Hypocreomycetidae</taxon>
        <taxon>Hypocreales</taxon>
        <taxon>Ophiocordycipitaceae</taxon>
        <taxon>Purpureocillium</taxon>
    </lineage>
</organism>
<dbReference type="SUPFAM" id="SSF52540">
    <property type="entry name" value="P-loop containing nucleoside triphosphate hydrolases"/>
    <property type="match status" value="2"/>
</dbReference>
<evidence type="ECO:0000313" key="14">
    <source>
        <dbReference type="Proteomes" id="UP000078240"/>
    </source>
</evidence>
<feature type="domain" description="Helicase ATP-binding" evidence="11">
    <location>
        <begin position="334"/>
        <end position="531"/>
    </location>
</feature>
<dbReference type="InterPro" id="IPR038718">
    <property type="entry name" value="SNF2-like_sf"/>
</dbReference>
<dbReference type="InterPro" id="IPR059033">
    <property type="entry name" value="C144_05_dom"/>
</dbReference>
<dbReference type="InterPro" id="IPR027417">
    <property type="entry name" value="P-loop_NTPase"/>
</dbReference>
<feature type="compositionally biased region" description="Basic and acidic residues" evidence="9">
    <location>
        <begin position="733"/>
        <end position="743"/>
    </location>
</feature>
<dbReference type="PROSITE" id="PS00518">
    <property type="entry name" value="ZF_RING_1"/>
    <property type="match status" value="1"/>
</dbReference>
<dbReference type="GO" id="GO:0061630">
    <property type="term" value="F:ubiquitin protein ligase activity"/>
    <property type="evidence" value="ECO:0007669"/>
    <property type="project" value="TreeGrafter"/>
</dbReference>
<feature type="compositionally biased region" description="Basic residues" evidence="9">
    <location>
        <begin position="1386"/>
        <end position="1396"/>
    </location>
</feature>
<keyword evidence="6" id="KW-0067">ATP-binding</keyword>
<feature type="region of interest" description="Disordered" evidence="9">
    <location>
        <begin position="1182"/>
        <end position="1217"/>
    </location>
</feature>
<keyword evidence="4" id="KW-0378">Hydrolase</keyword>
<dbReference type="GO" id="GO:0016787">
    <property type="term" value="F:hydrolase activity"/>
    <property type="evidence" value="ECO:0007669"/>
    <property type="project" value="UniProtKB-KW"/>
</dbReference>
<dbReference type="InterPro" id="IPR052583">
    <property type="entry name" value="ATP-helicase/E3_Ub-Ligase"/>
</dbReference>
<dbReference type="EMBL" id="LSBH01000006">
    <property type="protein sequence ID" value="OAQ77616.1"/>
    <property type="molecule type" value="Genomic_DNA"/>
</dbReference>
<dbReference type="InterPro" id="IPR000330">
    <property type="entry name" value="SNF2_N"/>
</dbReference>
<feature type="domain" description="Helicase C-terminal" evidence="12">
    <location>
        <begin position="1253"/>
        <end position="1405"/>
    </location>
</feature>
<dbReference type="PROSITE" id="PS50089">
    <property type="entry name" value="ZF_RING_2"/>
    <property type="match status" value="1"/>
</dbReference>
<evidence type="ECO:0000259" key="10">
    <source>
        <dbReference type="PROSITE" id="PS50089"/>
    </source>
</evidence>
<keyword evidence="5" id="KW-0862">Zinc</keyword>
<dbReference type="SMART" id="SM00487">
    <property type="entry name" value="DEXDc"/>
    <property type="match status" value="1"/>
</dbReference>
<name>A0A179GIB3_PURLI</name>
<dbReference type="PROSITE" id="PS51192">
    <property type="entry name" value="HELICASE_ATP_BIND_1"/>
    <property type="match status" value="1"/>
</dbReference>
<feature type="compositionally biased region" description="Basic residues" evidence="9">
    <location>
        <begin position="1"/>
        <end position="13"/>
    </location>
</feature>
<dbReference type="FunFam" id="3.40.50.300:FF:001870">
    <property type="entry name" value="SNF2 family helicase/ATPase, putative"/>
    <property type="match status" value="1"/>
</dbReference>
<dbReference type="GO" id="GO:0000209">
    <property type="term" value="P:protein polyubiquitination"/>
    <property type="evidence" value="ECO:0007669"/>
    <property type="project" value="TreeGrafter"/>
</dbReference>
<feature type="coiled-coil region" evidence="8">
    <location>
        <begin position="875"/>
        <end position="902"/>
    </location>
</feature>
<evidence type="ECO:0000259" key="12">
    <source>
        <dbReference type="PROSITE" id="PS51194"/>
    </source>
</evidence>
<dbReference type="Gene3D" id="3.30.40.10">
    <property type="entry name" value="Zinc/RING finger domain, C3HC4 (zinc finger)"/>
    <property type="match status" value="1"/>
</dbReference>
<dbReference type="PANTHER" id="PTHR45865">
    <property type="entry name" value="E3 UBIQUITIN-PROTEIN LIGASE SHPRH FAMILY MEMBER"/>
    <property type="match status" value="1"/>
</dbReference>
<dbReference type="Pfam" id="PF00176">
    <property type="entry name" value="SNF2-rel_dom"/>
    <property type="match status" value="1"/>
</dbReference>
<dbReference type="InterPro" id="IPR049730">
    <property type="entry name" value="SNF2/RAD54-like_C"/>
</dbReference>
<dbReference type="Pfam" id="PF13639">
    <property type="entry name" value="zf-RING_2"/>
    <property type="match status" value="1"/>
</dbReference>
<evidence type="ECO:0000256" key="1">
    <source>
        <dbReference type="ARBA" id="ARBA00022723"/>
    </source>
</evidence>
<dbReference type="GO" id="GO:0006974">
    <property type="term" value="P:DNA damage response"/>
    <property type="evidence" value="ECO:0007669"/>
    <property type="project" value="TreeGrafter"/>
</dbReference>
<dbReference type="Pfam" id="PF26021">
    <property type="entry name" value="Ferritin_C144_05"/>
    <property type="match status" value="1"/>
</dbReference>
<dbReference type="PROSITE" id="PS51194">
    <property type="entry name" value="HELICASE_CTER"/>
    <property type="match status" value="1"/>
</dbReference>
<evidence type="ECO:0000259" key="11">
    <source>
        <dbReference type="PROSITE" id="PS51192"/>
    </source>
</evidence>
<evidence type="ECO:0000256" key="3">
    <source>
        <dbReference type="ARBA" id="ARBA00022771"/>
    </source>
</evidence>
<dbReference type="InterPro" id="IPR014001">
    <property type="entry name" value="Helicase_ATP-bd"/>
</dbReference>
<evidence type="ECO:0000256" key="5">
    <source>
        <dbReference type="ARBA" id="ARBA00022833"/>
    </source>
</evidence>
<feature type="region of interest" description="Disordered" evidence="9">
    <location>
        <begin position="1"/>
        <end position="25"/>
    </location>
</feature>
<keyword evidence="13" id="KW-0347">Helicase</keyword>
<comment type="caution">
    <text evidence="13">The sequence shown here is derived from an EMBL/GenBank/DDBJ whole genome shotgun (WGS) entry which is preliminary data.</text>
</comment>
<dbReference type="InterPro" id="IPR001841">
    <property type="entry name" value="Znf_RING"/>
</dbReference>
<dbReference type="SUPFAM" id="SSF57850">
    <property type="entry name" value="RING/U-box"/>
    <property type="match status" value="1"/>
</dbReference>
<accession>A0A179GIB3</accession>
<protein>
    <submittedName>
        <fullName evidence="13">SNF2 family helicase/ATPase</fullName>
    </submittedName>
</protein>
<feature type="region of interest" description="Disordered" evidence="9">
    <location>
        <begin position="41"/>
        <end position="65"/>
    </location>
</feature>
<evidence type="ECO:0000256" key="2">
    <source>
        <dbReference type="ARBA" id="ARBA00022741"/>
    </source>
</evidence>
<dbReference type="InterPro" id="IPR001650">
    <property type="entry name" value="Helicase_C-like"/>
</dbReference>
<keyword evidence="8" id="KW-0175">Coiled coil</keyword>
<dbReference type="PANTHER" id="PTHR45865:SF1">
    <property type="entry name" value="E3 UBIQUITIN-PROTEIN LIGASE SHPRH"/>
    <property type="match status" value="1"/>
</dbReference>
<feature type="compositionally biased region" description="Low complexity" evidence="9">
    <location>
        <begin position="41"/>
        <end position="52"/>
    </location>
</feature>